<evidence type="ECO:0000256" key="10">
    <source>
        <dbReference type="SAM" id="MobiDB-lite"/>
    </source>
</evidence>
<sequence length="473" mass="51394">MPVMEIPNDMAVEATADIFGPLCFCLEAIIVIINIFPIVTAYVWKSSHDRLAIDELIVALSITDMLSVLVPSPLALMSFFTGHWYGGARTCDVFQLTTTWFQLASMELVTFMCVDRMLVLRLVTGSSKPCTGSTGQTRVRACVVAAYVCSLALVFLPVGGLAPQALSASGKSCKPWLFATPRTRKEHTFYVCFLLVGYANLLVALAVCGAVLAALWRFWHQFEQTNSLATRRNETMLQVDRRTIVEFTAMTSAVTLTFYAAWLPTLVLTTLQKCGRTVPGQAMQYGLLSTTLTGLLNPLIYAAFSPSYRRGYCCTLGAISRFFFGCPLTRAQIIRATTPGGSAASFAALLSSRISDVSETASLGHMSNSQSHSSDVVLLGAGARISSVTDAYGRVHASNDASPSVRDDVTARAYSLTAAALYRDFYGSELTMLTDDREKTKRGTETDNDECTGGLVEHGDRVLHTESIEESVI</sequence>
<dbReference type="AlphaFoldDB" id="A0AAD9NFY3"/>
<evidence type="ECO:0000256" key="7">
    <source>
        <dbReference type="ARBA" id="ARBA00023170"/>
    </source>
</evidence>
<name>A0AAD9NFY3_RIDPI</name>
<dbReference type="GO" id="GO:0005886">
    <property type="term" value="C:plasma membrane"/>
    <property type="evidence" value="ECO:0007669"/>
    <property type="project" value="UniProtKB-SubCell"/>
</dbReference>
<keyword evidence="3 11" id="KW-0812">Transmembrane</keyword>
<keyword evidence="9" id="KW-0807">Transducer</keyword>
<evidence type="ECO:0000256" key="6">
    <source>
        <dbReference type="ARBA" id="ARBA00023136"/>
    </source>
</evidence>
<evidence type="ECO:0000256" key="2">
    <source>
        <dbReference type="ARBA" id="ARBA00022475"/>
    </source>
</evidence>
<dbReference type="PANTHER" id="PTHR11866">
    <property type="entry name" value="G-PROTEIN COUPLED RECEPTOR FAMILY 1 MEMBER"/>
    <property type="match status" value="1"/>
</dbReference>
<evidence type="ECO:0000259" key="12">
    <source>
        <dbReference type="PROSITE" id="PS50262"/>
    </source>
</evidence>
<feature type="transmembrane region" description="Helical" evidence="11">
    <location>
        <begin position="18"/>
        <end position="44"/>
    </location>
</feature>
<organism evidence="13 14">
    <name type="scientific">Ridgeia piscesae</name>
    <name type="common">Tubeworm</name>
    <dbReference type="NCBI Taxonomy" id="27915"/>
    <lineage>
        <taxon>Eukaryota</taxon>
        <taxon>Metazoa</taxon>
        <taxon>Spiralia</taxon>
        <taxon>Lophotrochozoa</taxon>
        <taxon>Annelida</taxon>
        <taxon>Polychaeta</taxon>
        <taxon>Sedentaria</taxon>
        <taxon>Canalipalpata</taxon>
        <taxon>Sabellida</taxon>
        <taxon>Siboglinidae</taxon>
        <taxon>Ridgeia</taxon>
    </lineage>
</organism>
<evidence type="ECO:0000313" key="14">
    <source>
        <dbReference type="Proteomes" id="UP001209878"/>
    </source>
</evidence>
<reference evidence="13" key="1">
    <citation type="journal article" date="2023" name="Mol. Biol. Evol.">
        <title>Third-Generation Sequencing Reveals the Adaptive Role of the Epigenome in Three Deep-Sea Polychaetes.</title>
        <authorList>
            <person name="Perez M."/>
            <person name="Aroh O."/>
            <person name="Sun Y."/>
            <person name="Lan Y."/>
            <person name="Juniper S.K."/>
            <person name="Young C.R."/>
            <person name="Angers B."/>
            <person name="Qian P.Y."/>
        </authorList>
    </citation>
    <scope>NUCLEOTIDE SEQUENCE</scope>
    <source>
        <strain evidence="13">R07B-5</strain>
    </source>
</reference>
<feature type="transmembrane region" description="Helical" evidence="11">
    <location>
        <begin position="244"/>
        <end position="262"/>
    </location>
</feature>
<evidence type="ECO:0000256" key="1">
    <source>
        <dbReference type="ARBA" id="ARBA00004651"/>
    </source>
</evidence>
<dbReference type="PRINTS" id="PR00237">
    <property type="entry name" value="GPCRRHODOPSN"/>
</dbReference>
<dbReference type="GO" id="GO:0004930">
    <property type="term" value="F:G protein-coupled receptor activity"/>
    <property type="evidence" value="ECO:0007669"/>
    <property type="project" value="UniProtKB-KW"/>
</dbReference>
<keyword evidence="5" id="KW-0297">G-protein coupled receptor</keyword>
<keyword evidence="7" id="KW-0675">Receptor</keyword>
<evidence type="ECO:0000256" key="8">
    <source>
        <dbReference type="ARBA" id="ARBA00023180"/>
    </source>
</evidence>
<dbReference type="Proteomes" id="UP001209878">
    <property type="component" value="Unassembled WGS sequence"/>
</dbReference>
<evidence type="ECO:0000313" key="13">
    <source>
        <dbReference type="EMBL" id="KAK2165744.1"/>
    </source>
</evidence>
<keyword evidence="2" id="KW-1003">Cell membrane</keyword>
<keyword evidence="6 11" id="KW-0472">Membrane</keyword>
<dbReference type="InterPro" id="IPR017452">
    <property type="entry name" value="GPCR_Rhodpsn_7TM"/>
</dbReference>
<feature type="region of interest" description="Disordered" evidence="10">
    <location>
        <begin position="436"/>
        <end position="455"/>
    </location>
</feature>
<dbReference type="InterPro" id="IPR008365">
    <property type="entry name" value="Prostanoid_rcpt"/>
</dbReference>
<feature type="domain" description="G-protein coupled receptors family 1 profile" evidence="12">
    <location>
        <begin position="33"/>
        <end position="301"/>
    </location>
</feature>
<proteinExistence type="predicted"/>
<dbReference type="PROSITE" id="PS50262">
    <property type="entry name" value="G_PROTEIN_RECEP_F1_2"/>
    <property type="match status" value="1"/>
</dbReference>
<evidence type="ECO:0000256" key="11">
    <source>
        <dbReference type="SAM" id="Phobius"/>
    </source>
</evidence>
<keyword evidence="8" id="KW-0325">Glycoprotein</keyword>
<feature type="transmembrane region" description="Helical" evidence="11">
    <location>
        <begin position="56"/>
        <end position="80"/>
    </location>
</feature>
<feature type="compositionally biased region" description="Basic and acidic residues" evidence="10">
    <location>
        <begin position="436"/>
        <end position="445"/>
    </location>
</feature>
<feature type="transmembrane region" description="Helical" evidence="11">
    <location>
        <begin position="282"/>
        <end position="304"/>
    </location>
</feature>
<dbReference type="Pfam" id="PF00001">
    <property type="entry name" value="7tm_1"/>
    <property type="match status" value="1"/>
</dbReference>
<evidence type="ECO:0000256" key="3">
    <source>
        <dbReference type="ARBA" id="ARBA00022692"/>
    </source>
</evidence>
<feature type="transmembrane region" description="Helical" evidence="11">
    <location>
        <begin position="141"/>
        <end position="162"/>
    </location>
</feature>
<evidence type="ECO:0000256" key="4">
    <source>
        <dbReference type="ARBA" id="ARBA00022989"/>
    </source>
</evidence>
<dbReference type="SUPFAM" id="SSF81321">
    <property type="entry name" value="Family A G protein-coupled receptor-like"/>
    <property type="match status" value="1"/>
</dbReference>
<dbReference type="EMBL" id="JAODUO010001350">
    <property type="protein sequence ID" value="KAK2165744.1"/>
    <property type="molecule type" value="Genomic_DNA"/>
</dbReference>
<comment type="subcellular location">
    <subcellularLocation>
        <location evidence="1">Cell membrane</location>
        <topology evidence="1">Multi-pass membrane protein</topology>
    </subcellularLocation>
</comment>
<evidence type="ECO:0000256" key="9">
    <source>
        <dbReference type="ARBA" id="ARBA00023224"/>
    </source>
</evidence>
<comment type="caution">
    <text evidence="13">The sequence shown here is derived from an EMBL/GenBank/DDBJ whole genome shotgun (WGS) entry which is preliminary data.</text>
</comment>
<dbReference type="CDD" id="cd00637">
    <property type="entry name" value="7tm_classA_rhodopsin-like"/>
    <property type="match status" value="1"/>
</dbReference>
<evidence type="ECO:0000256" key="5">
    <source>
        <dbReference type="ARBA" id="ARBA00023040"/>
    </source>
</evidence>
<dbReference type="Gene3D" id="1.20.1070.10">
    <property type="entry name" value="Rhodopsin 7-helix transmembrane proteins"/>
    <property type="match status" value="1"/>
</dbReference>
<gene>
    <name evidence="13" type="ORF">NP493_1351g01033</name>
</gene>
<accession>A0AAD9NFY3</accession>
<keyword evidence="4 11" id="KW-1133">Transmembrane helix</keyword>
<dbReference type="InterPro" id="IPR000276">
    <property type="entry name" value="GPCR_Rhodpsn"/>
</dbReference>
<protein>
    <recommendedName>
        <fullName evidence="12">G-protein coupled receptors family 1 profile domain-containing protein</fullName>
    </recommendedName>
</protein>
<feature type="transmembrane region" description="Helical" evidence="11">
    <location>
        <begin position="188"/>
        <end position="216"/>
    </location>
</feature>
<keyword evidence="14" id="KW-1185">Reference proteome</keyword>
<dbReference type="PANTHER" id="PTHR11866:SF42">
    <property type="entry name" value="G-PROTEIN COUPLED RECEPTORS FAMILY 1 PROFILE DOMAIN-CONTAINING PROTEIN"/>
    <property type="match status" value="1"/>
</dbReference>